<evidence type="ECO:0008006" key="3">
    <source>
        <dbReference type="Google" id="ProtNLM"/>
    </source>
</evidence>
<protein>
    <recommendedName>
        <fullName evidence="3">F-box domain-containing protein</fullName>
    </recommendedName>
</protein>
<comment type="caution">
    <text evidence="1">The sequence shown here is derived from an EMBL/GenBank/DDBJ whole genome shotgun (WGS) entry which is preliminary data.</text>
</comment>
<dbReference type="InterPro" id="IPR001611">
    <property type="entry name" value="Leu-rich_rpt"/>
</dbReference>
<keyword evidence="2" id="KW-1185">Reference proteome</keyword>
<sequence length="159" mass="17869">MLPALQKLCLRKGQGFTANGLAMFLSSLNLKLLHHLDLSECASLQDNAVQAVTQQCGSCLKTLNLSWCWDVTDVGLTAIVDKCSRLKELHLVGLHRVMGSCLDRIPEEMPCLKHMDLQQCNLINDAIIEDAVRRKPDLVVLNYYGRCSYINNTSKRLIR</sequence>
<dbReference type="Pfam" id="PF13516">
    <property type="entry name" value="LRR_6"/>
    <property type="match status" value="1"/>
</dbReference>
<dbReference type="STRING" id="400727.A0A2T7PPA8"/>
<proteinExistence type="predicted"/>
<organism evidence="1 2">
    <name type="scientific">Pomacea canaliculata</name>
    <name type="common">Golden apple snail</name>
    <dbReference type="NCBI Taxonomy" id="400727"/>
    <lineage>
        <taxon>Eukaryota</taxon>
        <taxon>Metazoa</taxon>
        <taxon>Spiralia</taxon>
        <taxon>Lophotrochozoa</taxon>
        <taxon>Mollusca</taxon>
        <taxon>Gastropoda</taxon>
        <taxon>Caenogastropoda</taxon>
        <taxon>Architaenioglossa</taxon>
        <taxon>Ampullarioidea</taxon>
        <taxon>Ampullariidae</taxon>
        <taxon>Pomacea</taxon>
    </lineage>
</organism>
<dbReference type="InterPro" id="IPR032675">
    <property type="entry name" value="LRR_dom_sf"/>
</dbReference>
<accession>A0A2T7PPA8</accession>
<gene>
    <name evidence="1" type="ORF">C0Q70_06545</name>
</gene>
<name>A0A2T7PPA8_POMCA</name>
<dbReference type="GO" id="GO:0019005">
    <property type="term" value="C:SCF ubiquitin ligase complex"/>
    <property type="evidence" value="ECO:0007669"/>
    <property type="project" value="TreeGrafter"/>
</dbReference>
<evidence type="ECO:0000313" key="1">
    <source>
        <dbReference type="EMBL" id="PVD35264.1"/>
    </source>
</evidence>
<dbReference type="SUPFAM" id="SSF52047">
    <property type="entry name" value="RNI-like"/>
    <property type="match status" value="1"/>
</dbReference>
<dbReference type="Gene3D" id="3.80.10.10">
    <property type="entry name" value="Ribonuclease Inhibitor"/>
    <property type="match status" value="1"/>
</dbReference>
<dbReference type="SMART" id="SM00367">
    <property type="entry name" value="LRR_CC"/>
    <property type="match status" value="3"/>
</dbReference>
<dbReference type="AlphaFoldDB" id="A0A2T7PPA8"/>
<dbReference type="PANTHER" id="PTHR13318">
    <property type="entry name" value="PARTNER OF PAIRED, ISOFORM B-RELATED"/>
    <property type="match status" value="1"/>
</dbReference>
<reference evidence="1 2" key="1">
    <citation type="submission" date="2018-04" db="EMBL/GenBank/DDBJ databases">
        <title>The genome of golden apple snail Pomacea canaliculata provides insight into stress tolerance and invasive adaptation.</title>
        <authorList>
            <person name="Liu C."/>
            <person name="Liu B."/>
            <person name="Ren Y."/>
            <person name="Zhang Y."/>
            <person name="Wang H."/>
            <person name="Li S."/>
            <person name="Jiang F."/>
            <person name="Yin L."/>
            <person name="Zhang G."/>
            <person name="Qian W."/>
            <person name="Fan W."/>
        </authorList>
    </citation>
    <scope>NUCLEOTIDE SEQUENCE [LARGE SCALE GENOMIC DNA]</scope>
    <source>
        <strain evidence="1">SZHN2017</strain>
        <tissue evidence="1">Muscle</tissue>
    </source>
</reference>
<dbReference type="EMBL" id="PZQS01000003">
    <property type="protein sequence ID" value="PVD35264.1"/>
    <property type="molecule type" value="Genomic_DNA"/>
</dbReference>
<dbReference type="InterPro" id="IPR006553">
    <property type="entry name" value="Leu-rich_rpt_Cys-con_subtyp"/>
</dbReference>
<evidence type="ECO:0000313" key="2">
    <source>
        <dbReference type="Proteomes" id="UP000245119"/>
    </source>
</evidence>
<dbReference type="Proteomes" id="UP000245119">
    <property type="component" value="Linkage Group LG3"/>
</dbReference>
<dbReference type="OrthoDB" id="10257471at2759"/>
<dbReference type="PANTHER" id="PTHR13318:SF190">
    <property type="entry name" value="PARTNER OF PAIRED, ISOFORM B"/>
    <property type="match status" value="1"/>
</dbReference>
<dbReference type="GO" id="GO:0031146">
    <property type="term" value="P:SCF-dependent proteasomal ubiquitin-dependent protein catabolic process"/>
    <property type="evidence" value="ECO:0007669"/>
    <property type="project" value="TreeGrafter"/>
</dbReference>